<keyword evidence="1" id="KW-0175">Coiled coil</keyword>
<evidence type="ECO:0000313" key="3">
    <source>
        <dbReference type="Proteomes" id="UP000822369"/>
    </source>
</evidence>
<dbReference type="OrthoDB" id="7659889at2759"/>
<name>A0A9D3BGX9_NOTFU</name>
<dbReference type="KEGG" id="nfu:107384926"/>
<gene>
    <name evidence="2" type="ORF">G4P62_009789</name>
</gene>
<proteinExistence type="predicted"/>
<dbReference type="EMBL" id="JAAVVJ010000014">
    <property type="protein sequence ID" value="KAF7207536.1"/>
    <property type="molecule type" value="Genomic_DNA"/>
</dbReference>
<comment type="caution">
    <text evidence="2">The sequence shown here is derived from an EMBL/GenBank/DDBJ whole genome shotgun (WGS) entry which is preliminary data.</text>
</comment>
<evidence type="ECO:0000313" key="2">
    <source>
        <dbReference type="EMBL" id="KAF7207536.1"/>
    </source>
</evidence>
<dbReference type="Proteomes" id="UP000822369">
    <property type="component" value="Chromosome 14"/>
</dbReference>
<feature type="coiled-coil region" evidence="1">
    <location>
        <begin position="135"/>
        <end position="184"/>
    </location>
</feature>
<accession>A0A9D3BGX9</accession>
<sequence length="203" mass="23411">MLWAEIKMSRISFGQSFHESTVWIALRRLDKNDKRVVALREVSIPSATQVSMVTEIITSSFRLNSLNLILKIRNHHGHLIPLNCSIPANSKHTPHVLEVTRVFQHATASEDVIICSCDFVAVRPKSRTVPTTVINKSMKTRLQAIDRRMQKLNDLLPQIKPRHNEKLMQEIESLKQKLTFLYQRMQVADSHSWKGMPSRAPLW</sequence>
<reference evidence="2" key="1">
    <citation type="submission" date="2020-03" db="EMBL/GenBank/DDBJ databases">
        <title>Intra-Species Differences in Population Size shape Life History and Genome Evolution.</title>
        <authorList>
            <person name="Willemsen D."/>
            <person name="Cui R."/>
            <person name="Valenzano D.R."/>
        </authorList>
    </citation>
    <scope>NUCLEOTIDE SEQUENCE</scope>
    <source>
        <strain evidence="2">GRZ</strain>
        <tissue evidence="2">Whole</tissue>
    </source>
</reference>
<protein>
    <submittedName>
        <fullName evidence="2">Transcript variant X1</fullName>
    </submittedName>
</protein>
<organism evidence="2 3">
    <name type="scientific">Nothobranchius furzeri</name>
    <name type="common">Turquoise killifish</name>
    <dbReference type="NCBI Taxonomy" id="105023"/>
    <lineage>
        <taxon>Eukaryota</taxon>
        <taxon>Metazoa</taxon>
        <taxon>Chordata</taxon>
        <taxon>Craniata</taxon>
        <taxon>Vertebrata</taxon>
        <taxon>Euteleostomi</taxon>
        <taxon>Actinopterygii</taxon>
        <taxon>Neopterygii</taxon>
        <taxon>Teleostei</taxon>
        <taxon>Neoteleostei</taxon>
        <taxon>Acanthomorphata</taxon>
        <taxon>Ovalentaria</taxon>
        <taxon>Atherinomorphae</taxon>
        <taxon>Cyprinodontiformes</taxon>
        <taxon>Nothobranchiidae</taxon>
        <taxon>Nothobranchius</taxon>
    </lineage>
</organism>
<dbReference type="AlphaFoldDB" id="A0A9D3BGX9"/>
<evidence type="ECO:0000256" key="1">
    <source>
        <dbReference type="SAM" id="Coils"/>
    </source>
</evidence>